<dbReference type="FunCoup" id="A0A2P6N0X4">
    <property type="interactions" value="343"/>
</dbReference>
<evidence type="ECO:0000256" key="1">
    <source>
        <dbReference type="ARBA" id="ARBA00009269"/>
    </source>
</evidence>
<gene>
    <name evidence="4" type="ORF">PROFUN_00463</name>
</gene>
<dbReference type="InParanoid" id="A0A2P6N0X4"/>
<keyword evidence="3" id="KW-0687">Ribonucleoprotein</keyword>
<dbReference type="GO" id="GO:0003735">
    <property type="term" value="F:structural constituent of ribosome"/>
    <property type="evidence" value="ECO:0007669"/>
    <property type="project" value="InterPro"/>
</dbReference>
<sequence length="107" mass="11937">MPSQQSSAPNRLYSKGVVTGFKRSLRNQYNHTSLLKLEDVNTKEATEFYLGKRVAYSFRAPSGLKVIWGKITRAHGSSGAVRAKFTHNLPPKAISAQVRVMLYPSKI</sequence>
<evidence type="ECO:0000313" key="4">
    <source>
        <dbReference type="EMBL" id="PRP77602.1"/>
    </source>
</evidence>
<dbReference type="GO" id="GO:1990904">
    <property type="term" value="C:ribonucleoprotein complex"/>
    <property type="evidence" value="ECO:0007669"/>
    <property type="project" value="UniProtKB-KW"/>
</dbReference>
<dbReference type="Pfam" id="PF01247">
    <property type="entry name" value="Ribosomal_L35Ae"/>
    <property type="match status" value="1"/>
</dbReference>
<reference evidence="4 5" key="1">
    <citation type="journal article" date="2018" name="Genome Biol. Evol.">
        <title>Multiple Roots of Fruiting Body Formation in Amoebozoa.</title>
        <authorList>
            <person name="Hillmann F."/>
            <person name="Forbes G."/>
            <person name="Novohradska S."/>
            <person name="Ferling I."/>
            <person name="Riege K."/>
            <person name="Groth M."/>
            <person name="Westermann M."/>
            <person name="Marz M."/>
            <person name="Spaller T."/>
            <person name="Winckler T."/>
            <person name="Schaap P."/>
            <person name="Glockner G."/>
        </authorList>
    </citation>
    <scope>NUCLEOTIDE SEQUENCE [LARGE SCALE GENOMIC DNA]</scope>
    <source>
        <strain evidence="4 5">Jena</strain>
    </source>
</reference>
<dbReference type="HAMAP" id="MF_00573">
    <property type="entry name" value="Ribosomal_eL33"/>
    <property type="match status" value="1"/>
</dbReference>
<dbReference type="FunFam" id="2.40.10.190:FF:000001">
    <property type="entry name" value="60S ribosomal protein L35a"/>
    <property type="match status" value="1"/>
</dbReference>
<dbReference type="STRING" id="1890364.A0A2P6N0X4"/>
<accession>A0A2P6N0X4</accession>
<dbReference type="Gene3D" id="2.40.10.190">
    <property type="entry name" value="translation elongation factor selb, chain A, domain 4"/>
    <property type="match status" value="1"/>
</dbReference>
<organism evidence="4 5">
    <name type="scientific">Planoprotostelium fungivorum</name>
    <dbReference type="NCBI Taxonomy" id="1890364"/>
    <lineage>
        <taxon>Eukaryota</taxon>
        <taxon>Amoebozoa</taxon>
        <taxon>Evosea</taxon>
        <taxon>Variosea</taxon>
        <taxon>Cavosteliida</taxon>
        <taxon>Cavosteliaceae</taxon>
        <taxon>Planoprotostelium</taxon>
    </lineage>
</organism>
<dbReference type="InterPro" id="IPR009000">
    <property type="entry name" value="Transl_B-barrel_sf"/>
</dbReference>
<evidence type="ECO:0000256" key="3">
    <source>
        <dbReference type="ARBA" id="ARBA00023274"/>
    </source>
</evidence>
<dbReference type="EMBL" id="MDYQ01000257">
    <property type="protein sequence ID" value="PRP77602.1"/>
    <property type="molecule type" value="Genomic_DNA"/>
</dbReference>
<dbReference type="GO" id="GO:0006412">
    <property type="term" value="P:translation"/>
    <property type="evidence" value="ECO:0007669"/>
    <property type="project" value="InterPro"/>
</dbReference>
<keyword evidence="2" id="KW-0689">Ribosomal protein</keyword>
<evidence type="ECO:0000256" key="2">
    <source>
        <dbReference type="ARBA" id="ARBA00022980"/>
    </source>
</evidence>
<name>A0A2P6N0X4_9EUKA</name>
<dbReference type="InterPro" id="IPR038661">
    <property type="entry name" value="Ribosomal_eL33_sf"/>
</dbReference>
<dbReference type="PROSITE" id="PS01105">
    <property type="entry name" value="RIBOSOMAL_L35AE"/>
    <property type="match status" value="1"/>
</dbReference>
<dbReference type="SUPFAM" id="SSF50447">
    <property type="entry name" value="Translation proteins"/>
    <property type="match status" value="1"/>
</dbReference>
<proteinExistence type="inferred from homology"/>
<dbReference type="OrthoDB" id="1166329at2759"/>
<comment type="similarity">
    <text evidence="1">Belongs to the eukaryotic ribosomal protein eL33 family.</text>
</comment>
<dbReference type="InterPro" id="IPR001780">
    <property type="entry name" value="Ribosomal_eL33"/>
</dbReference>
<dbReference type="PANTHER" id="PTHR10902">
    <property type="entry name" value="60S RIBOSOMAL PROTEIN L35A"/>
    <property type="match status" value="1"/>
</dbReference>
<comment type="caution">
    <text evidence="4">The sequence shown here is derived from an EMBL/GenBank/DDBJ whole genome shotgun (WGS) entry which is preliminary data.</text>
</comment>
<evidence type="ECO:0000313" key="5">
    <source>
        <dbReference type="Proteomes" id="UP000241769"/>
    </source>
</evidence>
<keyword evidence="5" id="KW-1185">Reference proteome</keyword>
<dbReference type="AlphaFoldDB" id="A0A2P6N0X4"/>
<dbReference type="Proteomes" id="UP000241769">
    <property type="component" value="Unassembled WGS sequence"/>
</dbReference>
<protein>
    <recommendedName>
        <fullName evidence="6">60S ribosomal protein L35a</fullName>
    </recommendedName>
</protein>
<dbReference type="GO" id="GO:0005840">
    <property type="term" value="C:ribosome"/>
    <property type="evidence" value="ECO:0007669"/>
    <property type="project" value="UniProtKB-KW"/>
</dbReference>
<dbReference type="InterPro" id="IPR018266">
    <property type="entry name" value="Ribosomal_eL33_CS"/>
</dbReference>
<evidence type="ECO:0008006" key="6">
    <source>
        <dbReference type="Google" id="ProtNLM"/>
    </source>
</evidence>